<protein>
    <submittedName>
        <fullName evidence="2">Uncharacterized protein</fullName>
    </submittedName>
</protein>
<dbReference type="HOGENOM" id="CLU_3160037_0_0_1"/>
<evidence type="ECO:0000313" key="2">
    <source>
        <dbReference type="EMBL" id="EXK23980.1"/>
    </source>
</evidence>
<gene>
    <name evidence="2" type="ORF">FOMG_19275</name>
</gene>
<feature type="chain" id="PRO_5004933166" evidence="1">
    <location>
        <begin position="23"/>
        <end position="48"/>
    </location>
</feature>
<reference evidence="2" key="2">
    <citation type="submission" date="2012-05" db="EMBL/GenBank/DDBJ databases">
        <title>Annotation of the Genome Sequence of Fusarium oxysporum f. sp. melonis 26406.</title>
        <authorList>
            <consortium name="The Broad Institute Genomics Platform"/>
            <person name="Ma L.-J."/>
            <person name="Corby-Kistler H."/>
            <person name="Broz K."/>
            <person name="Gale L.R."/>
            <person name="Jonkers W."/>
            <person name="O'Donnell K."/>
            <person name="Ploetz R."/>
            <person name="Steinberg C."/>
            <person name="Schwartz D.C."/>
            <person name="VanEtten H."/>
            <person name="Zhou S."/>
            <person name="Young S.K."/>
            <person name="Zeng Q."/>
            <person name="Gargeya S."/>
            <person name="Fitzgerald M."/>
            <person name="Abouelleil A."/>
            <person name="Alvarado L."/>
            <person name="Chapman S.B."/>
            <person name="Gainer-Dewar J."/>
            <person name="Goldberg J."/>
            <person name="Griggs A."/>
            <person name="Gujja S."/>
            <person name="Hansen M."/>
            <person name="Howarth C."/>
            <person name="Imamovic A."/>
            <person name="Ireland A."/>
            <person name="Larimer J."/>
            <person name="McCowan C."/>
            <person name="Murphy C."/>
            <person name="Pearson M."/>
            <person name="Poon T.W."/>
            <person name="Priest M."/>
            <person name="Roberts A."/>
            <person name="Saif S."/>
            <person name="Shea T."/>
            <person name="Sykes S."/>
            <person name="Wortman J."/>
            <person name="Nusbaum C."/>
            <person name="Birren B."/>
        </authorList>
    </citation>
    <scope>NUCLEOTIDE SEQUENCE</scope>
    <source>
        <strain evidence="2">26406</strain>
    </source>
</reference>
<evidence type="ECO:0000256" key="1">
    <source>
        <dbReference type="SAM" id="SignalP"/>
    </source>
</evidence>
<name>W9YXT9_FUSOX</name>
<sequence length="48" mass="5406">MTFPRCQQTIAALCSMICLAIGKMPLRSKCWCATSRSRWKGRTVNADN</sequence>
<accession>W9YXT9</accession>
<dbReference type="VEuPathDB" id="FungiDB:FOMG_19275"/>
<reference evidence="2" key="1">
    <citation type="submission" date="2012-04" db="EMBL/GenBank/DDBJ databases">
        <title>The Genome Sequence of Fusarium oxysporum melonis.</title>
        <authorList>
            <consortium name="The Broad Institute Genome Sequencing Platform"/>
            <person name="Ma L.-J."/>
            <person name="Gale L.R."/>
            <person name="Schwartz D.C."/>
            <person name="Zhou S."/>
            <person name="Corby-Kistler H."/>
            <person name="Young S.K."/>
            <person name="Zeng Q."/>
            <person name="Gargeya S."/>
            <person name="Fitzgerald M."/>
            <person name="Haas B."/>
            <person name="Abouelleil A."/>
            <person name="Alvarado L."/>
            <person name="Arachchi H.M."/>
            <person name="Berlin A."/>
            <person name="Brown A."/>
            <person name="Chapman S.B."/>
            <person name="Chen Z."/>
            <person name="Dunbar C."/>
            <person name="Freedman E."/>
            <person name="Gearin G."/>
            <person name="Goldberg J."/>
            <person name="Griggs A."/>
            <person name="Gujja S."/>
            <person name="Heiman D."/>
            <person name="Howarth C."/>
            <person name="Larson L."/>
            <person name="Lui A."/>
            <person name="MacDonald P.J.P."/>
            <person name="Montmayeur A."/>
            <person name="Murphy C."/>
            <person name="Neiman D."/>
            <person name="Pearson M."/>
            <person name="Priest M."/>
            <person name="Roberts A."/>
            <person name="Saif S."/>
            <person name="Shea T."/>
            <person name="Shenoy N."/>
            <person name="Sisk P."/>
            <person name="Stolte C."/>
            <person name="Sykes S."/>
            <person name="Wortman J."/>
            <person name="Nusbaum C."/>
            <person name="Birren B."/>
        </authorList>
    </citation>
    <scope>NUCLEOTIDE SEQUENCE</scope>
    <source>
        <strain evidence="2">26406</strain>
    </source>
</reference>
<proteinExistence type="predicted"/>
<feature type="signal peptide" evidence="1">
    <location>
        <begin position="1"/>
        <end position="22"/>
    </location>
</feature>
<dbReference type="Proteomes" id="UP000030703">
    <property type="component" value="Unassembled WGS sequence"/>
</dbReference>
<organism evidence="2">
    <name type="scientific">Fusarium oxysporum f. sp. melonis 26406</name>
    <dbReference type="NCBI Taxonomy" id="1089452"/>
    <lineage>
        <taxon>Eukaryota</taxon>
        <taxon>Fungi</taxon>
        <taxon>Dikarya</taxon>
        <taxon>Ascomycota</taxon>
        <taxon>Pezizomycotina</taxon>
        <taxon>Sordariomycetes</taxon>
        <taxon>Hypocreomycetidae</taxon>
        <taxon>Hypocreales</taxon>
        <taxon>Nectriaceae</taxon>
        <taxon>Fusarium</taxon>
        <taxon>Fusarium oxysporum species complex</taxon>
    </lineage>
</organism>
<dbReference type="EMBL" id="JH659554">
    <property type="protein sequence ID" value="EXK23980.1"/>
    <property type="molecule type" value="Genomic_DNA"/>
</dbReference>
<keyword evidence="1" id="KW-0732">Signal</keyword>
<dbReference type="AlphaFoldDB" id="W9YXT9"/>